<evidence type="ECO:0000313" key="5">
    <source>
        <dbReference type="Proteomes" id="UP000694941"/>
    </source>
</evidence>
<reference evidence="6" key="1">
    <citation type="submission" date="2025-08" db="UniProtKB">
        <authorList>
            <consortium name="RefSeq"/>
        </authorList>
    </citation>
    <scope>IDENTIFICATION</scope>
    <source>
        <tissue evidence="6">Muscle</tissue>
    </source>
</reference>
<dbReference type="GeneID" id="106469458"/>
<comment type="subcellular location">
    <subcellularLocation>
        <location evidence="1">Nucleus</location>
    </subcellularLocation>
</comment>
<proteinExistence type="inferred from homology"/>
<evidence type="ECO:0000256" key="1">
    <source>
        <dbReference type="ARBA" id="ARBA00004123"/>
    </source>
</evidence>
<dbReference type="Proteomes" id="UP000694941">
    <property type="component" value="Unplaced"/>
</dbReference>
<keyword evidence="3" id="KW-0539">Nucleus</keyword>
<name>A0ABM1TCU2_LIMPO</name>
<dbReference type="PANTHER" id="PTHR34105">
    <property type="entry name" value="PROLINE-, GLUTAMIC ACID- AND LEUCINE-RICH PROTEIN 1"/>
    <property type="match status" value="1"/>
</dbReference>
<evidence type="ECO:0000256" key="2">
    <source>
        <dbReference type="ARBA" id="ARBA00010511"/>
    </source>
</evidence>
<dbReference type="Pfam" id="PF08167">
    <property type="entry name" value="RIX1"/>
    <property type="match status" value="1"/>
</dbReference>
<dbReference type="RefSeq" id="XP_022253698.1">
    <property type="nucleotide sequence ID" value="XM_022397990.1"/>
</dbReference>
<evidence type="ECO:0000259" key="4">
    <source>
        <dbReference type="Pfam" id="PF08167"/>
    </source>
</evidence>
<sequence length="253" mass="28579">MLGLFDVISSSETYSLDLKYQYLEAVDTFQSFSGQVCFTMSSKNIENVTKEIKENLKTPEKRTHGLLLLQKFLGQCSSEVFMENSLSWAHSLSLILKNNCIEPKHLACSILSRVLEHLPSFPELWREAAGRIIPSLVETLTHTPSPEEMLDDLMMCLSHCMLKFPGPCGQFKNRIELFLLTHFDKWKFRSPEHLAMCFALLPSCGGGGNQGKIHAAAWLEQMDKLLGVMHSILDSLYEQLENGGFFDTINGNL</sequence>
<protein>
    <submittedName>
        <fullName evidence="6">Proline-, glutamic acid- and leucine-rich protein 1-like isoform X1</fullName>
    </submittedName>
</protein>
<feature type="domain" description="Pre-rRNA-processing protein RIX1 N-terminal" evidence="4">
    <location>
        <begin position="57"/>
        <end position="184"/>
    </location>
</feature>
<organism evidence="5 6">
    <name type="scientific">Limulus polyphemus</name>
    <name type="common">Atlantic horseshoe crab</name>
    <dbReference type="NCBI Taxonomy" id="6850"/>
    <lineage>
        <taxon>Eukaryota</taxon>
        <taxon>Metazoa</taxon>
        <taxon>Ecdysozoa</taxon>
        <taxon>Arthropoda</taxon>
        <taxon>Chelicerata</taxon>
        <taxon>Merostomata</taxon>
        <taxon>Xiphosura</taxon>
        <taxon>Limulidae</taxon>
        <taxon>Limulus</taxon>
    </lineage>
</organism>
<comment type="similarity">
    <text evidence="2">Belongs to the RIX1/PELP1 family.</text>
</comment>
<gene>
    <name evidence="6" type="primary">LOC106469458</name>
</gene>
<dbReference type="InterPro" id="IPR012583">
    <property type="entry name" value="RIX1_N"/>
</dbReference>
<dbReference type="InterPro" id="IPR016024">
    <property type="entry name" value="ARM-type_fold"/>
</dbReference>
<accession>A0ABM1TCU2</accession>
<evidence type="ECO:0000313" key="6">
    <source>
        <dbReference type="RefSeq" id="XP_022253698.1"/>
    </source>
</evidence>
<dbReference type="SUPFAM" id="SSF48371">
    <property type="entry name" value="ARM repeat"/>
    <property type="match status" value="1"/>
</dbReference>
<evidence type="ECO:0000256" key="3">
    <source>
        <dbReference type="ARBA" id="ARBA00023242"/>
    </source>
</evidence>
<dbReference type="PANTHER" id="PTHR34105:SF1">
    <property type="entry name" value="PROLINE-, GLUTAMIC ACID- AND LEUCINE-RICH PROTEIN 1"/>
    <property type="match status" value="1"/>
</dbReference>
<keyword evidence="5" id="KW-1185">Reference proteome</keyword>